<dbReference type="InterPro" id="IPR023795">
    <property type="entry name" value="Serpin_CS"/>
</dbReference>
<dbReference type="Gene3D" id="3.30.497.10">
    <property type="entry name" value="Antithrombin, subunit I, domain 2"/>
    <property type="match status" value="1"/>
</dbReference>
<dbReference type="GO" id="GO:0005615">
    <property type="term" value="C:extracellular space"/>
    <property type="evidence" value="ECO:0007669"/>
    <property type="project" value="InterPro"/>
</dbReference>
<protein>
    <submittedName>
        <fullName evidence="2">Proteinase inhibitor I4 serpin</fullName>
    </submittedName>
</protein>
<dbReference type="PANTHER" id="PTHR11461">
    <property type="entry name" value="SERINE PROTEASE INHIBITOR, SERPIN"/>
    <property type="match status" value="1"/>
</dbReference>
<dbReference type="SUPFAM" id="SSF56574">
    <property type="entry name" value="Serpins"/>
    <property type="match status" value="1"/>
</dbReference>
<evidence type="ECO:0000259" key="1">
    <source>
        <dbReference type="SMART" id="SM00093"/>
    </source>
</evidence>
<evidence type="ECO:0000313" key="2">
    <source>
        <dbReference type="EMBL" id="EJX03306.1"/>
    </source>
</evidence>
<dbReference type="InterPro" id="IPR000215">
    <property type="entry name" value="Serpin_fam"/>
</dbReference>
<dbReference type="Pfam" id="PF00079">
    <property type="entry name" value="Serpin"/>
    <property type="match status" value="1"/>
</dbReference>
<dbReference type="SMART" id="SM00093">
    <property type="entry name" value="SERPIN"/>
    <property type="match status" value="1"/>
</dbReference>
<dbReference type="InterPro" id="IPR023796">
    <property type="entry name" value="Serpin_dom"/>
</dbReference>
<comment type="caution">
    <text evidence="2">The sequence shown here is derived from an EMBL/GenBank/DDBJ whole genome shotgun (WGS) entry which is preliminary data.</text>
</comment>
<accession>J9CSX3</accession>
<dbReference type="CDD" id="cd19588">
    <property type="entry name" value="serpin_miropin-like"/>
    <property type="match status" value="1"/>
</dbReference>
<name>J9CSX3_9ZZZZ</name>
<dbReference type="PANTHER" id="PTHR11461:SF211">
    <property type="entry name" value="GH10112P-RELATED"/>
    <property type="match status" value="1"/>
</dbReference>
<feature type="domain" description="Serpin" evidence="1">
    <location>
        <begin position="51"/>
        <end position="412"/>
    </location>
</feature>
<dbReference type="InterPro" id="IPR042185">
    <property type="entry name" value="Serpin_sf_2"/>
</dbReference>
<dbReference type="PROSITE" id="PS00284">
    <property type="entry name" value="SERPIN"/>
    <property type="match status" value="1"/>
</dbReference>
<reference evidence="2" key="1">
    <citation type="journal article" date="2012" name="PLoS ONE">
        <title>Gene sets for utilization of primary and secondary nutrition supplies in the distal gut of endangered iberian lynx.</title>
        <authorList>
            <person name="Alcaide M."/>
            <person name="Messina E."/>
            <person name="Richter M."/>
            <person name="Bargiela R."/>
            <person name="Peplies J."/>
            <person name="Huws S.A."/>
            <person name="Newbold C.J."/>
            <person name="Golyshin P.N."/>
            <person name="Simon M.A."/>
            <person name="Lopez G."/>
            <person name="Yakimov M.M."/>
            <person name="Ferrer M."/>
        </authorList>
    </citation>
    <scope>NUCLEOTIDE SEQUENCE</scope>
</reference>
<dbReference type="AlphaFoldDB" id="J9CSX3"/>
<organism evidence="2">
    <name type="scientific">gut metagenome</name>
    <dbReference type="NCBI Taxonomy" id="749906"/>
    <lineage>
        <taxon>unclassified sequences</taxon>
        <taxon>metagenomes</taxon>
        <taxon>organismal metagenomes</taxon>
    </lineage>
</organism>
<proteinExistence type="predicted"/>
<dbReference type="PROSITE" id="PS51257">
    <property type="entry name" value="PROKAR_LIPOPROTEIN"/>
    <property type="match status" value="1"/>
</dbReference>
<dbReference type="GO" id="GO:0004867">
    <property type="term" value="F:serine-type endopeptidase inhibitor activity"/>
    <property type="evidence" value="ECO:0007669"/>
    <property type="project" value="InterPro"/>
</dbReference>
<dbReference type="InterPro" id="IPR042178">
    <property type="entry name" value="Serpin_sf_1"/>
</dbReference>
<dbReference type="InterPro" id="IPR036186">
    <property type="entry name" value="Serpin_sf"/>
</dbReference>
<dbReference type="Gene3D" id="2.30.39.10">
    <property type="entry name" value="Alpha-1-antitrypsin, domain 1"/>
    <property type="match status" value="1"/>
</dbReference>
<dbReference type="EMBL" id="AMCI01002212">
    <property type="protein sequence ID" value="EJX03306.1"/>
    <property type="molecule type" value="Genomic_DNA"/>
</dbReference>
<sequence>MKKPLLITGITLSLLTACQQQPSRQPFVEQTALELTQEDKAMIESCNDFAFNFLQKTNEWKKPEKNIFLSPLSALFNAGMLANGASGNTAREWEAVLPASNSNLQSVNAFFLKLLDQLPRRDSTTTFHAANSIWIDQKAPVKTSFLEINRRYYRAEVQNLKFSDPQSVRRINQWTQEQTQGRISRVLDKAQGDCILINTLFFQGAWTDPFDPADTRQENFYPTEGESHPVRMMHRSGAWLRYRETAQLEMATLPYGNHSYALTVLLPKRGISVDSCIQTLAEAEERDWWAAADTIYRNLDLKLPSFQLDYQTSLIPIYEEMGIHDAFQPYQADFSRLTEQPSYISNILQFTHLDVTETRTVAAAATVTQVNFLSETISQTASHPFHVNRPFLIAIHENPSGLILFLGKVTAL</sequence>
<gene>
    <name evidence="2" type="ORF">EVA_08570</name>
</gene>